<name>A0ACB8SJN8_9AGAM</name>
<accession>A0ACB8SJN8</accession>
<reference evidence="1" key="1">
    <citation type="submission" date="2021-03" db="EMBL/GenBank/DDBJ databases">
        <authorList>
            <consortium name="DOE Joint Genome Institute"/>
            <person name="Ahrendt S."/>
            <person name="Looney B.P."/>
            <person name="Miyauchi S."/>
            <person name="Morin E."/>
            <person name="Drula E."/>
            <person name="Courty P.E."/>
            <person name="Chicoki N."/>
            <person name="Fauchery L."/>
            <person name="Kohler A."/>
            <person name="Kuo A."/>
            <person name="Labutti K."/>
            <person name="Pangilinan J."/>
            <person name="Lipzen A."/>
            <person name="Riley R."/>
            <person name="Andreopoulos W."/>
            <person name="He G."/>
            <person name="Johnson J."/>
            <person name="Barry K.W."/>
            <person name="Grigoriev I.V."/>
            <person name="Nagy L."/>
            <person name="Hibbett D."/>
            <person name="Henrissat B."/>
            <person name="Matheny P.B."/>
            <person name="Labbe J."/>
            <person name="Martin F."/>
        </authorList>
    </citation>
    <scope>NUCLEOTIDE SEQUENCE</scope>
    <source>
        <strain evidence="1">HHB10654</strain>
    </source>
</reference>
<sequence>MEWRGCGGVRWLSRRSLALYPETCCVRGKLGRRGFPLRLNRNRRGFCLGASDVACALRLIQRAVSGHLPDPSHLHSTAPHHGRPLRRHDCCCAAPLFVIITVWSRPQSARYNYRLTRPDAVRGDGARAPRARPWGQRDASFRALLRAETRCCCLRKAGIALCTSIRDAMYTWEARALLRERRRIAHHQHHCGTPGHHSIRYTRSTRIWHLVWGRQHQNTAATSPPRISGISGEHTRTDREI</sequence>
<organism evidence="1 2">
    <name type="scientific">Artomyces pyxidatus</name>
    <dbReference type="NCBI Taxonomy" id="48021"/>
    <lineage>
        <taxon>Eukaryota</taxon>
        <taxon>Fungi</taxon>
        <taxon>Dikarya</taxon>
        <taxon>Basidiomycota</taxon>
        <taxon>Agaricomycotina</taxon>
        <taxon>Agaricomycetes</taxon>
        <taxon>Russulales</taxon>
        <taxon>Auriscalpiaceae</taxon>
        <taxon>Artomyces</taxon>
    </lineage>
</organism>
<keyword evidence="2" id="KW-1185">Reference proteome</keyword>
<comment type="caution">
    <text evidence="1">The sequence shown here is derived from an EMBL/GenBank/DDBJ whole genome shotgun (WGS) entry which is preliminary data.</text>
</comment>
<evidence type="ECO:0000313" key="1">
    <source>
        <dbReference type="EMBL" id="KAI0056609.1"/>
    </source>
</evidence>
<protein>
    <submittedName>
        <fullName evidence="1">Uncharacterized protein</fullName>
    </submittedName>
</protein>
<gene>
    <name evidence="1" type="ORF">BV25DRAFT_1553972</name>
</gene>
<proteinExistence type="predicted"/>
<dbReference type="Proteomes" id="UP000814140">
    <property type="component" value="Unassembled WGS sequence"/>
</dbReference>
<reference evidence="1" key="2">
    <citation type="journal article" date="2022" name="New Phytol.">
        <title>Evolutionary transition to the ectomycorrhizal habit in the genomes of a hyperdiverse lineage of mushroom-forming fungi.</title>
        <authorList>
            <person name="Looney B."/>
            <person name="Miyauchi S."/>
            <person name="Morin E."/>
            <person name="Drula E."/>
            <person name="Courty P.E."/>
            <person name="Kohler A."/>
            <person name="Kuo A."/>
            <person name="LaButti K."/>
            <person name="Pangilinan J."/>
            <person name="Lipzen A."/>
            <person name="Riley R."/>
            <person name="Andreopoulos W."/>
            <person name="He G."/>
            <person name="Johnson J."/>
            <person name="Nolan M."/>
            <person name="Tritt A."/>
            <person name="Barry K.W."/>
            <person name="Grigoriev I.V."/>
            <person name="Nagy L.G."/>
            <person name="Hibbett D."/>
            <person name="Henrissat B."/>
            <person name="Matheny P.B."/>
            <person name="Labbe J."/>
            <person name="Martin F.M."/>
        </authorList>
    </citation>
    <scope>NUCLEOTIDE SEQUENCE</scope>
    <source>
        <strain evidence="1">HHB10654</strain>
    </source>
</reference>
<evidence type="ECO:0000313" key="2">
    <source>
        <dbReference type="Proteomes" id="UP000814140"/>
    </source>
</evidence>
<dbReference type="EMBL" id="MU277261">
    <property type="protein sequence ID" value="KAI0056609.1"/>
    <property type="molecule type" value="Genomic_DNA"/>
</dbReference>